<dbReference type="Proteomes" id="UP000586305">
    <property type="component" value="Unassembled WGS sequence"/>
</dbReference>
<keyword evidence="2" id="KW-0808">Transferase</keyword>
<dbReference type="Pfam" id="PF13302">
    <property type="entry name" value="Acetyltransf_3"/>
    <property type="match status" value="1"/>
</dbReference>
<dbReference type="EMBL" id="JABBPG010000003">
    <property type="protein sequence ID" value="NOU50782.1"/>
    <property type="molecule type" value="Genomic_DNA"/>
</dbReference>
<protein>
    <submittedName>
        <fullName evidence="2">GNAT family N-acetyltransferase</fullName>
    </submittedName>
</protein>
<dbReference type="SUPFAM" id="SSF55729">
    <property type="entry name" value="Acyl-CoA N-acyltransferases (Nat)"/>
    <property type="match status" value="1"/>
</dbReference>
<organism evidence="2 3">
    <name type="scientific">Pseudoalteromonas caenipelagi</name>
    <dbReference type="NCBI Taxonomy" id="2726988"/>
    <lineage>
        <taxon>Bacteria</taxon>
        <taxon>Pseudomonadati</taxon>
        <taxon>Pseudomonadota</taxon>
        <taxon>Gammaproteobacteria</taxon>
        <taxon>Alteromonadales</taxon>
        <taxon>Pseudoalteromonadaceae</taxon>
        <taxon>Pseudoalteromonas</taxon>
    </lineage>
</organism>
<sequence>MKTLTSERFLMRFLTQEDATEQYIGWLTSPVSEFIINKPVSIPELRQYILEQGADNNVYFYGIFTLEDAKHIGNIKFIVKEGQLPSFEMGILIGESDWHGKGVAKEVIECFAAHAKKQLGISRMTLGVDKANKSAVSAYEKIGFTAVNDGRTDNGLTMSWEF</sequence>
<dbReference type="PROSITE" id="PS51186">
    <property type="entry name" value="GNAT"/>
    <property type="match status" value="1"/>
</dbReference>
<name>A0A849VBN9_9GAMM</name>
<evidence type="ECO:0000259" key="1">
    <source>
        <dbReference type="PROSITE" id="PS51186"/>
    </source>
</evidence>
<reference evidence="2 3" key="1">
    <citation type="submission" date="2020-04" db="EMBL/GenBank/DDBJ databases">
        <title>Pseudoalteromonas caenipelagi sp. nov., isolated from a tidal flat.</title>
        <authorList>
            <person name="Park S."/>
            <person name="Yoon J.-H."/>
        </authorList>
    </citation>
    <scope>NUCLEOTIDE SEQUENCE [LARGE SCALE GENOMIC DNA]</scope>
    <source>
        <strain evidence="2 3">JBTF-M23</strain>
    </source>
</reference>
<dbReference type="InterPro" id="IPR016181">
    <property type="entry name" value="Acyl_CoA_acyltransferase"/>
</dbReference>
<comment type="caution">
    <text evidence="2">The sequence shown here is derived from an EMBL/GenBank/DDBJ whole genome shotgun (WGS) entry which is preliminary data.</text>
</comment>
<dbReference type="PANTHER" id="PTHR43415:SF3">
    <property type="entry name" value="GNAT-FAMILY ACETYLTRANSFERASE"/>
    <property type="match status" value="1"/>
</dbReference>
<gene>
    <name evidence="2" type="ORF">HG263_09585</name>
</gene>
<proteinExistence type="predicted"/>
<dbReference type="InterPro" id="IPR000182">
    <property type="entry name" value="GNAT_dom"/>
</dbReference>
<keyword evidence="3" id="KW-1185">Reference proteome</keyword>
<evidence type="ECO:0000313" key="2">
    <source>
        <dbReference type="EMBL" id="NOU50782.1"/>
    </source>
</evidence>
<dbReference type="GO" id="GO:0016747">
    <property type="term" value="F:acyltransferase activity, transferring groups other than amino-acyl groups"/>
    <property type="evidence" value="ECO:0007669"/>
    <property type="project" value="InterPro"/>
</dbReference>
<accession>A0A849VBN9</accession>
<evidence type="ECO:0000313" key="3">
    <source>
        <dbReference type="Proteomes" id="UP000586305"/>
    </source>
</evidence>
<dbReference type="Gene3D" id="3.40.630.30">
    <property type="match status" value="1"/>
</dbReference>
<dbReference type="PANTHER" id="PTHR43415">
    <property type="entry name" value="SPERMIDINE N(1)-ACETYLTRANSFERASE"/>
    <property type="match status" value="1"/>
</dbReference>
<dbReference type="AlphaFoldDB" id="A0A849VBN9"/>
<dbReference type="RefSeq" id="WP_171625860.1">
    <property type="nucleotide sequence ID" value="NZ_JABBPG010000003.1"/>
</dbReference>
<feature type="domain" description="N-acetyltransferase" evidence="1">
    <location>
        <begin position="9"/>
        <end position="162"/>
    </location>
</feature>